<dbReference type="PANTHER" id="PTHR33233:SF17">
    <property type="entry name" value="DUF4283 DOMAIN-CONTAINING PROTEIN"/>
    <property type="match status" value="1"/>
</dbReference>
<evidence type="ECO:0000313" key="2">
    <source>
        <dbReference type="Proteomes" id="UP001311915"/>
    </source>
</evidence>
<protein>
    <recommendedName>
        <fullName evidence="3">DUF4283 domain-containing protein</fullName>
    </recommendedName>
</protein>
<dbReference type="AlphaFoldDB" id="A0AAV9LVJ0"/>
<name>A0AAV9LVJ0_9SOLN</name>
<dbReference type="PANTHER" id="PTHR33233">
    <property type="entry name" value="ENDONUCLEASE/EXONUCLEASE/PHOSPHATASE"/>
    <property type="match status" value="1"/>
</dbReference>
<dbReference type="EMBL" id="JAWPEI010000004">
    <property type="protein sequence ID" value="KAK4729776.1"/>
    <property type="molecule type" value="Genomic_DNA"/>
</dbReference>
<dbReference type="Proteomes" id="UP001311915">
    <property type="component" value="Unassembled WGS sequence"/>
</dbReference>
<comment type="caution">
    <text evidence="1">The sequence shown here is derived from an EMBL/GenBank/DDBJ whole genome shotgun (WGS) entry which is preliminary data.</text>
</comment>
<keyword evidence="2" id="KW-1185">Reference proteome</keyword>
<organism evidence="1 2">
    <name type="scientific">Solanum pinnatisectum</name>
    <name type="common">tansyleaf nightshade</name>
    <dbReference type="NCBI Taxonomy" id="50273"/>
    <lineage>
        <taxon>Eukaryota</taxon>
        <taxon>Viridiplantae</taxon>
        <taxon>Streptophyta</taxon>
        <taxon>Embryophyta</taxon>
        <taxon>Tracheophyta</taxon>
        <taxon>Spermatophyta</taxon>
        <taxon>Magnoliopsida</taxon>
        <taxon>eudicotyledons</taxon>
        <taxon>Gunneridae</taxon>
        <taxon>Pentapetalae</taxon>
        <taxon>asterids</taxon>
        <taxon>lamiids</taxon>
        <taxon>Solanales</taxon>
        <taxon>Solanaceae</taxon>
        <taxon>Solanoideae</taxon>
        <taxon>Solaneae</taxon>
        <taxon>Solanum</taxon>
    </lineage>
</organism>
<gene>
    <name evidence="1" type="ORF">R3W88_022764</name>
</gene>
<evidence type="ECO:0008006" key="3">
    <source>
        <dbReference type="Google" id="ProtNLM"/>
    </source>
</evidence>
<accession>A0AAV9LVJ0</accession>
<evidence type="ECO:0000313" key="1">
    <source>
        <dbReference type="EMBL" id="KAK4729776.1"/>
    </source>
</evidence>
<proteinExistence type="predicted"/>
<sequence>MYIINYKPVILKQWTTSFNFEYEVLKVIPQWVRFPNLPLNCWGPKSLSRISTILGKPICTDECTTNLEHISYA</sequence>
<reference evidence="1 2" key="1">
    <citation type="submission" date="2023-10" db="EMBL/GenBank/DDBJ databases">
        <title>Genome-Wide Identification Analysis in wild type Solanum Pinnatisectum Reveals Some Genes Defensing Phytophthora Infestans.</title>
        <authorList>
            <person name="Sun C."/>
        </authorList>
    </citation>
    <scope>NUCLEOTIDE SEQUENCE [LARGE SCALE GENOMIC DNA]</scope>
    <source>
        <strain evidence="1">LQN</strain>
        <tissue evidence="1">Leaf</tissue>
    </source>
</reference>